<proteinExistence type="predicted"/>
<protein>
    <submittedName>
        <fullName evidence="1">Uncharacterized protein</fullName>
    </submittedName>
</protein>
<dbReference type="EMBL" id="MW366843">
    <property type="protein sequence ID" value="QQO90449.1"/>
    <property type="molecule type" value="Genomic_DNA"/>
</dbReference>
<keyword evidence="2" id="KW-1185">Reference proteome</keyword>
<gene>
    <name evidence="1" type="ORF">pEaSNUABM5_00307</name>
</gene>
<dbReference type="Proteomes" id="UP000596123">
    <property type="component" value="Segment"/>
</dbReference>
<evidence type="ECO:0000313" key="2">
    <source>
        <dbReference type="Proteomes" id="UP000596123"/>
    </source>
</evidence>
<sequence>MDWMALYLFTNVRAALNVGKKAGAPPEEIWKACYSSQMRARDSIDNPNNTQPVSEGTRALVSGLHQALFPMGDSMTFSQRLMMLELFIEEEISKCLGGKYLWPHMYTAEHLQALGFQETELPGFYRVPYYLIDNLSRNVMLFDAGGQVTTTIEAAEPKSGYVPDDSGMLPFGMWALGQMPDQHKENFFLENL</sequence>
<organism evidence="1 2">
    <name type="scientific">Erwinia phage pEa_SNUABM_5</name>
    <dbReference type="NCBI Taxonomy" id="2797313"/>
    <lineage>
        <taxon>Viruses</taxon>
        <taxon>Duplodnaviria</taxon>
        <taxon>Heunggongvirae</taxon>
        <taxon>Uroviricota</taxon>
        <taxon>Caudoviricetes</taxon>
        <taxon>Rivsvirus</taxon>
        <taxon>Rivsvirus SNUABM5</taxon>
    </lineage>
</organism>
<name>A0A7T8EQB1_9CAUD</name>
<evidence type="ECO:0000313" key="1">
    <source>
        <dbReference type="EMBL" id="QQO90449.1"/>
    </source>
</evidence>
<reference evidence="1 2" key="1">
    <citation type="submission" date="2020-12" db="EMBL/GenBank/DDBJ databases">
        <title>Complete genome sequence of Erwinia phage pEa_SNUABM_5.</title>
        <authorList>
            <person name="Kim S.G."/>
            <person name="Lee S.B."/>
            <person name="Kwon J."/>
            <person name="Park S.C."/>
        </authorList>
    </citation>
    <scope>NUCLEOTIDE SEQUENCE [LARGE SCALE GENOMIC DNA]</scope>
</reference>
<accession>A0A7T8EQB1</accession>